<feature type="binding site" evidence="8">
    <location>
        <position position="105"/>
    </location>
    <ligand>
        <name>Zn(2+)</name>
        <dbReference type="ChEBI" id="CHEBI:29105"/>
        <note>catalytic</note>
    </ligand>
</feature>
<comment type="function">
    <text evidence="7">Zinc metalloprotease. Provoques deadhesion of endothelial cells from cell cultures, and also degradation of fibronectin, fibrinogen and gelatin in vitro. Its role in the venom is not fully understood but it might act as a spreading factor that facilitates diffusion of other venom toxins. Alternatively, it might be involved in the proteolytic processing of other venom toxins or it might play a role in extra-oral digestion of prey.</text>
</comment>
<evidence type="ECO:0000256" key="6">
    <source>
        <dbReference type="ARBA" id="ARBA00023049"/>
    </source>
</evidence>
<evidence type="ECO:0000256" key="1">
    <source>
        <dbReference type="ARBA" id="ARBA00011245"/>
    </source>
</evidence>
<dbReference type="PROSITE" id="PS51864">
    <property type="entry name" value="ASTACIN"/>
    <property type="match status" value="1"/>
</dbReference>
<dbReference type="Proteomes" id="UP000886998">
    <property type="component" value="Unassembled WGS sequence"/>
</dbReference>
<evidence type="ECO:0000313" key="11">
    <source>
        <dbReference type="EMBL" id="GFY76485.1"/>
    </source>
</evidence>
<dbReference type="SMART" id="SM00235">
    <property type="entry name" value="ZnMc"/>
    <property type="match status" value="1"/>
</dbReference>
<protein>
    <recommendedName>
        <fullName evidence="9">Metalloendopeptidase</fullName>
        <ecNumber evidence="9">3.4.24.-</ecNumber>
    </recommendedName>
</protein>
<keyword evidence="5 8" id="KW-0862">Zinc</keyword>
<dbReference type="AlphaFoldDB" id="A0A8X6YSY0"/>
<dbReference type="SUPFAM" id="SSF55486">
    <property type="entry name" value="Metalloproteases ('zincins'), catalytic domain"/>
    <property type="match status" value="1"/>
</dbReference>
<dbReference type="GO" id="GO:0004222">
    <property type="term" value="F:metalloendopeptidase activity"/>
    <property type="evidence" value="ECO:0007669"/>
    <property type="project" value="UniProtKB-UniRule"/>
</dbReference>
<keyword evidence="2 8" id="KW-0645">Protease</keyword>
<dbReference type="PANTHER" id="PTHR10127">
    <property type="entry name" value="DISCOIDIN, CUB, EGF, LAMININ , AND ZINC METALLOPROTEASE DOMAIN CONTAINING"/>
    <property type="match status" value="1"/>
</dbReference>
<sequence length="198" mass="23887">MVRKYRYRGNLCEWYEKKSNVKEIPYEIHYSLDYSSRLIENAMEVIEKYSRIVFVPRKSDQQCYLKIIKNYPGYCPEEDNGCFPIISLVNNQSKRFEVILHELMHSLGFHHEHSRPDRNLYLWIFWDNIDPDSLSQFRMLSYDDYQWNDFEMDYQSIMMYPSLSYSKNGHITIAGKDGQFICQNIRLSFLDKIKLSLL</sequence>
<evidence type="ECO:0000256" key="4">
    <source>
        <dbReference type="ARBA" id="ARBA00022801"/>
    </source>
</evidence>
<feature type="binding site" evidence="8">
    <location>
        <position position="111"/>
    </location>
    <ligand>
        <name>Zn(2+)</name>
        <dbReference type="ChEBI" id="CHEBI:29105"/>
        <note>catalytic</note>
    </ligand>
</feature>
<comment type="caution">
    <text evidence="8">Lacks conserved residue(s) required for the propagation of feature annotation.</text>
</comment>
<dbReference type="EMBL" id="BMAV01021965">
    <property type="protein sequence ID" value="GFY76485.1"/>
    <property type="molecule type" value="Genomic_DNA"/>
</dbReference>
<accession>A0A8X6YSY0</accession>
<keyword evidence="3 8" id="KW-0479">Metal-binding</keyword>
<evidence type="ECO:0000259" key="10">
    <source>
        <dbReference type="PROSITE" id="PS51864"/>
    </source>
</evidence>
<dbReference type="InterPro" id="IPR006026">
    <property type="entry name" value="Peptidase_Metallo"/>
</dbReference>
<feature type="domain" description="Peptidase M12A" evidence="10">
    <location>
        <begin position="3"/>
        <end position="198"/>
    </location>
</feature>
<feature type="active site" evidence="8">
    <location>
        <position position="102"/>
    </location>
</feature>
<dbReference type="GO" id="GO:0008270">
    <property type="term" value="F:zinc ion binding"/>
    <property type="evidence" value="ECO:0007669"/>
    <property type="project" value="UniProtKB-UniRule"/>
</dbReference>
<gene>
    <name evidence="11" type="ORF">TNIN_392831</name>
</gene>
<dbReference type="EC" id="3.4.24.-" evidence="9"/>
<comment type="caution">
    <text evidence="11">The sequence shown here is derived from an EMBL/GenBank/DDBJ whole genome shotgun (WGS) entry which is preliminary data.</text>
</comment>
<keyword evidence="6 8" id="KW-0482">Metalloprotease</keyword>
<dbReference type="InterPro" id="IPR001506">
    <property type="entry name" value="Peptidase_M12A"/>
</dbReference>
<evidence type="ECO:0000256" key="8">
    <source>
        <dbReference type="PROSITE-ProRule" id="PRU01211"/>
    </source>
</evidence>
<dbReference type="InterPro" id="IPR024079">
    <property type="entry name" value="MetalloPept_cat_dom_sf"/>
</dbReference>
<reference evidence="11" key="1">
    <citation type="submission" date="2020-08" db="EMBL/GenBank/DDBJ databases">
        <title>Multicomponent nature underlies the extraordinary mechanical properties of spider dragline silk.</title>
        <authorList>
            <person name="Kono N."/>
            <person name="Nakamura H."/>
            <person name="Mori M."/>
            <person name="Yoshida Y."/>
            <person name="Ohtoshi R."/>
            <person name="Malay A.D."/>
            <person name="Moran D.A.P."/>
            <person name="Tomita M."/>
            <person name="Numata K."/>
            <person name="Arakawa K."/>
        </authorList>
    </citation>
    <scope>NUCLEOTIDE SEQUENCE</scope>
</reference>
<evidence type="ECO:0000256" key="3">
    <source>
        <dbReference type="ARBA" id="ARBA00022723"/>
    </source>
</evidence>
<dbReference type="Pfam" id="PF01400">
    <property type="entry name" value="Astacin"/>
    <property type="match status" value="1"/>
</dbReference>
<dbReference type="OrthoDB" id="291007at2759"/>
<proteinExistence type="predicted"/>
<evidence type="ECO:0000256" key="5">
    <source>
        <dbReference type="ARBA" id="ARBA00022833"/>
    </source>
</evidence>
<organism evidence="11 12">
    <name type="scientific">Trichonephila inaurata madagascariensis</name>
    <dbReference type="NCBI Taxonomy" id="2747483"/>
    <lineage>
        <taxon>Eukaryota</taxon>
        <taxon>Metazoa</taxon>
        <taxon>Ecdysozoa</taxon>
        <taxon>Arthropoda</taxon>
        <taxon>Chelicerata</taxon>
        <taxon>Arachnida</taxon>
        <taxon>Araneae</taxon>
        <taxon>Araneomorphae</taxon>
        <taxon>Entelegynae</taxon>
        <taxon>Araneoidea</taxon>
        <taxon>Nephilidae</taxon>
        <taxon>Trichonephila</taxon>
        <taxon>Trichonephila inaurata</taxon>
    </lineage>
</organism>
<evidence type="ECO:0000313" key="12">
    <source>
        <dbReference type="Proteomes" id="UP000886998"/>
    </source>
</evidence>
<evidence type="ECO:0000256" key="7">
    <source>
        <dbReference type="ARBA" id="ARBA00025529"/>
    </source>
</evidence>
<keyword evidence="12" id="KW-1185">Reference proteome</keyword>
<feature type="binding site" evidence="8">
    <location>
        <position position="101"/>
    </location>
    <ligand>
        <name>Zn(2+)</name>
        <dbReference type="ChEBI" id="CHEBI:29105"/>
        <note>catalytic</note>
    </ligand>
</feature>
<dbReference type="PRINTS" id="PR00480">
    <property type="entry name" value="ASTACIN"/>
</dbReference>
<dbReference type="Gene3D" id="3.40.390.10">
    <property type="entry name" value="Collagenase (Catalytic Domain)"/>
    <property type="match status" value="1"/>
</dbReference>
<evidence type="ECO:0000256" key="2">
    <source>
        <dbReference type="ARBA" id="ARBA00022670"/>
    </source>
</evidence>
<dbReference type="GO" id="GO:0006508">
    <property type="term" value="P:proteolysis"/>
    <property type="evidence" value="ECO:0007669"/>
    <property type="project" value="UniProtKB-KW"/>
</dbReference>
<keyword evidence="4 8" id="KW-0378">Hydrolase</keyword>
<comment type="subunit">
    <text evidence="1">Monomer.</text>
</comment>
<comment type="cofactor">
    <cofactor evidence="8 9">
        <name>Zn(2+)</name>
        <dbReference type="ChEBI" id="CHEBI:29105"/>
    </cofactor>
    <text evidence="8 9">Binds 1 zinc ion per subunit.</text>
</comment>
<dbReference type="PANTHER" id="PTHR10127:SF780">
    <property type="entry name" value="METALLOENDOPEPTIDASE"/>
    <property type="match status" value="1"/>
</dbReference>
<name>A0A8X6YSY0_9ARAC</name>
<evidence type="ECO:0000256" key="9">
    <source>
        <dbReference type="RuleBase" id="RU361183"/>
    </source>
</evidence>